<feature type="compositionally biased region" description="Polar residues" evidence="13">
    <location>
        <begin position="75"/>
        <end position="86"/>
    </location>
</feature>
<dbReference type="AlphaFoldDB" id="A0A7R8CQN4"/>
<comment type="subcellular location">
    <subcellularLocation>
        <location evidence="1">Mitochondrion outer membrane</location>
        <topology evidence="1">Single-pass membrane protein</topology>
    </subcellularLocation>
</comment>
<proteinExistence type="inferred from homology"/>
<evidence type="ECO:0000313" key="14">
    <source>
        <dbReference type="EMBL" id="CAF2896652.1"/>
    </source>
</evidence>
<evidence type="ECO:0000256" key="5">
    <source>
        <dbReference type="ARBA" id="ARBA00022692"/>
    </source>
</evidence>
<dbReference type="CDD" id="cd22884">
    <property type="entry name" value="TOM22"/>
    <property type="match status" value="1"/>
</dbReference>
<evidence type="ECO:0000256" key="9">
    <source>
        <dbReference type="ARBA" id="ARBA00023010"/>
    </source>
</evidence>
<feature type="compositionally biased region" description="Pro residues" evidence="13">
    <location>
        <begin position="65"/>
        <end position="74"/>
    </location>
</feature>
<accession>A0A7R8CQN4</accession>
<keyword evidence="6" id="KW-1000">Mitochondrion outer membrane</keyword>
<protein>
    <recommendedName>
        <fullName evidence="3">Mitochondrial import receptor subunit TOM22 homolog</fullName>
    </recommendedName>
</protein>
<keyword evidence="4" id="KW-0813">Transport</keyword>
<keyword evidence="12" id="KW-0675">Receptor</keyword>
<evidence type="ECO:0000256" key="7">
    <source>
        <dbReference type="ARBA" id="ARBA00022927"/>
    </source>
</evidence>
<keyword evidence="15" id="KW-1185">Reference proteome</keyword>
<keyword evidence="11" id="KW-0472">Membrane</keyword>
<name>A0A7R8CQN4_LEPSM</name>
<evidence type="ECO:0000313" key="15">
    <source>
        <dbReference type="Proteomes" id="UP000675881"/>
    </source>
</evidence>
<evidence type="ECO:0000256" key="1">
    <source>
        <dbReference type="ARBA" id="ARBA00004572"/>
    </source>
</evidence>
<evidence type="ECO:0000256" key="4">
    <source>
        <dbReference type="ARBA" id="ARBA00022448"/>
    </source>
</evidence>
<evidence type="ECO:0000256" key="13">
    <source>
        <dbReference type="SAM" id="MobiDB-lite"/>
    </source>
</evidence>
<dbReference type="PANTHER" id="PTHR12504:SF0">
    <property type="entry name" value="MITOCHONDRIAL IMPORT RECEPTOR SUBUNIT TOM22 HOMOLOG"/>
    <property type="match status" value="1"/>
</dbReference>
<evidence type="ECO:0000256" key="11">
    <source>
        <dbReference type="ARBA" id="ARBA00023136"/>
    </source>
</evidence>
<feature type="compositionally biased region" description="Acidic residues" evidence="13">
    <location>
        <begin position="8"/>
        <end position="26"/>
    </location>
</feature>
<feature type="region of interest" description="Disordered" evidence="13">
    <location>
        <begin position="1"/>
        <end position="106"/>
    </location>
</feature>
<comment type="similarity">
    <text evidence="2">Belongs to the Tom22 family.</text>
</comment>
<dbReference type="GO" id="GO:0006886">
    <property type="term" value="P:intracellular protein transport"/>
    <property type="evidence" value="ECO:0007669"/>
    <property type="project" value="InterPro"/>
</dbReference>
<dbReference type="OrthoDB" id="10016939at2759"/>
<dbReference type="Pfam" id="PF04281">
    <property type="entry name" value="Tom22"/>
    <property type="match status" value="1"/>
</dbReference>
<keyword evidence="9" id="KW-0811">Translocation</keyword>
<evidence type="ECO:0000256" key="10">
    <source>
        <dbReference type="ARBA" id="ARBA00023128"/>
    </source>
</evidence>
<evidence type="ECO:0000256" key="8">
    <source>
        <dbReference type="ARBA" id="ARBA00022989"/>
    </source>
</evidence>
<evidence type="ECO:0000256" key="2">
    <source>
        <dbReference type="ARBA" id="ARBA00009874"/>
    </source>
</evidence>
<organism evidence="14 15">
    <name type="scientific">Lepeophtheirus salmonis</name>
    <name type="common">Salmon louse</name>
    <name type="synonym">Caligus salmonis</name>
    <dbReference type="NCBI Taxonomy" id="72036"/>
    <lineage>
        <taxon>Eukaryota</taxon>
        <taxon>Metazoa</taxon>
        <taxon>Ecdysozoa</taxon>
        <taxon>Arthropoda</taxon>
        <taxon>Crustacea</taxon>
        <taxon>Multicrustacea</taxon>
        <taxon>Hexanauplia</taxon>
        <taxon>Copepoda</taxon>
        <taxon>Siphonostomatoida</taxon>
        <taxon>Caligidae</taxon>
        <taxon>Lepeophtheirus</taxon>
    </lineage>
</organism>
<sequence>MSIITEDEKYEDNDSIIEVNEDEEDIPGPSDSSPEILEIPSSDSPELLKREREEVEEVKRSSPPLVAPAAPPTHEPSSAENISSMSLAKVSEAKEDEDEDEEDDFDDESLVERIVALTEMFPPGVVLASSNLCSFSVNAAKWMLTMSKVVSWGVFSSAGITFLPIIIESERSRIIEAEKQQQRQILLGPGAAVSGVV</sequence>
<reference evidence="14" key="1">
    <citation type="submission" date="2021-02" db="EMBL/GenBank/DDBJ databases">
        <authorList>
            <person name="Bekaert M."/>
        </authorList>
    </citation>
    <scope>NUCLEOTIDE SEQUENCE</scope>
    <source>
        <strain evidence="14">IoA-00</strain>
    </source>
</reference>
<evidence type="ECO:0000256" key="12">
    <source>
        <dbReference type="ARBA" id="ARBA00023170"/>
    </source>
</evidence>
<evidence type="ECO:0000256" key="3">
    <source>
        <dbReference type="ARBA" id="ARBA00016229"/>
    </source>
</evidence>
<keyword evidence="5" id="KW-0812">Transmembrane</keyword>
<gene>
    <name evidence="14" type="ORF">LSAA_7099</name>
</gene>
<feature type="compositionally biased region" description="Acidic residues" evidence="13">
    <location>
        <begin position="94"/>
        <end position="106"/>
    </location>
</feature>
<keyword evidence="10" id="KW-0496">Mitochondrion</keyword>
<feature type="compositionally biased region" description="Basic and acidic residues" evidence="13">
    <location>
        <begin position="46"/>
        <end position="60"/>
    </location>
</feature>
<keyword evidence="7" id="KW-0653">Protein transport</keyword>
<dbReference type="GO" id="GO:0005741">
    <property type="term" value="C:mitochondrial outer membrane"/>
    <property type="evidence" value="ECO:0007669"/>
    <property type="project" value="UniProtKB-SubCell"/>
</dbReference>
<keyword evidence="8" id="KW-1133">Transmembrane helix</keyword>
<dbReference type="Proteomes" id="UP000675881">
    <property type="component" value="Chromosome 3"/>
</dbReference>
<dbReference type="InterPro" id="IPR005683">
    <property type="entry name" value="Tom22"/>
</dbReference>
<evidence type="ECO:0000256" key="6">
    <source>
        <dbReference type="ARBA" id="ARBA00022787"/>
    </source>
</evidence>
<dbReference type="EMBL" id="HG994582">
    <property type="protein sequence ID" value="CAF2896652.1"/>
    <property type="molecule type" value="Genomic_DNA"/>
</dbReference>
<dbReference type="PANTHER" id="PTHR12504">
    <property type="entry name" value="MITOCHONDRIAL IMPORT RECEPTOR SUBUNIT TOM22"/>
    <property type="match status" value="1"/>
</dbReference>